<protein>
    <submittedName>
        <fullName evidence="16">TonB-dependent receptor</fullName>
    </submittedName>
</protein>
<keyword evidence="4" id="KW-0410">Iron transport</keyword>
<feature type="signal peptide" evidence="13">
    <location>
        <begin position="1"/>
        <end position="34"/>
    </location>
</feature>
<dbReference type="CDD" id="cd01347">
    <property type="entry name" value="ligand_gated_channel"/>
    <property type="match status" value="1"/>
</dbReference>
<evidence type="ECO:0000256" key="4">
    <source>
        <dbReference type="ARBA" id="ARBA00022496"/>
    </source>
</evidence>
<evidence type="ECO:0000313" key="16">
    <source>
        <dbReference type="EMBL" id="MCZ0864275.1"/>
    </source>
</evidence>
<dbReference type="GO" id="GO:0009279">
    <property type="term" value="C:cell outer membrane"/>
    <property type="evidence" value="ECO:0007669"/>
    <property type="project" value="UniProtKB-SubCell"/>
</dbReference>
<evidence type="ECO:0000259" key="15">
    <source>
        <dbReference type="Pfam" id="PF07715"/>
    </source>
</evidence>
<comment type="similarity">
    <text evidence="11 12">Belongs to the TonB-dependent receptor family.</text>
</comment>
<dbReference type="PANTHER" id="PTHR32552">
    <property type="entry name" value="FERRICHROME IRON RECEPTOR-RELATED"/>
    <property type="match status" value="1"/>
</dbReference>
<keyword evidence="9 11" id="KW-0472">Membrane</keyword>
<dbReference type="InterPro" id="IPR012910">
    <property type="entry name" value="Plug_dom"/>
</dbReference>
<dbReference type="InterPro" id="IPR000531">
    <property type="entry name" value="Beta-barrel_TonB"/>
</dbReference>
<sequence>MEFHPSRSIFKKKLIAQALAASTILAGSASVVSAQEKNSIKLEELIVTATSRASSVQDIPYNISAVQGDLISAQHITDQSELLRSMSGIVVADKGQRNAGTVNSIIVRGLNVDGGSQGDVALSAVPTVSTYVDATPIFSNFLLKDLERVEVLRGPQGTLYGSGSLGGTVRYITNKPDPSQFEASFKIDYSQTRGSDGDNFSNDIMVNIPITEKIAIRLGAGNVDNDGVIDYKNLYQLSPSGDPLIDDGNGNCIAPDSATDSQKINNGACYQNKDDMDWVDITYARAAMLWDINEKITAQISYQRQSDKTGGRRAVTPGADYFDNEYKEFENGSTLAEPSSREVELTSLDVEWDLGFATLTSNSSYYDHEGRAESDNTPIWVSGGRQFFNNYYPGMPRPAVVADRSFSDSALTQELRLVSNENSSAIDWVAGVFYMDQDRNVGQYSLQKGLEEYAPLRLGFETTEIDTVYQRDEKISDISLYGEATYNISDELRVTGGIRWFKTTFDNTVQLGFPICVCDPSVPTVTQPSFEDDDILFKANIAWDLDEWNMLYSTISEGYRRGGSNAIVPFGLPFGEPNHETIMTYDSDSVINYEVGFKGKTDSTSYTVSLFYIDWSTPQINTTTGAFGFFMAANGKSATTQGLEMEIEGYLTERLHYSGGYTYTNAKLSDDFIGKQFNNVIAESGEKLPGIPEQLINVALDYTMPVSERWDLILRLDGYYQSDMKNYISENSTLHKKLKPFTLWNTSASLQYDSWIASIYIKNITDEKAVTGSFPTSYHGLDTGVFENWLGNGTRDSIARPRTVGVTLGYRF</sequence>
<dbReference type="InterPro" id="IPR039426">
    <property type="entry name" value="TonB-dep_rcpt-like"/>
</dbReference>
<evidence type="ECO:0000256" key="10">
    <source>
        <dbReference type="ARBA" id="ARBA00023237"/>
    </source>
</evidence>
<keyword evidence="5 11" id="KW-0812">Transmembrane</keyword>
<feature type="domain" description="TonB-dependent receptor-like beta-barrel" evidence="14">
    <location>
        <begin position="291"/>
        <end position="764"/>
    </location>
</feature>
<dbReference type="AlphaFoldDB" id="A0A9J6RII2"/>
<keyword evidence="10 11" id="KW-0998">Cell outer membrane</keyword>
<dbReference type="Pfam" id="PF07715">
    <property type="entry name" value="Plug"/>
    <property type="match status" value="1"/>
</dbReference>
<dbReference type="RefSeq" id="WP_258330428.1">
    <property type="nucleotide sequence ID" value="NZ_JAPTGG010000002.1"/>
</dbReference>
<evidence type="ECO:0000256" key="9">
    <source>
        <dbReference type="ARBA" id="ARBA00023136"/>
    </source>
</evidence>
<keyword evidence="3 11" id="KW-1134">Transmembrane beta strand</keyword>
<reference evidence="16 17" key="1">
    <citation type="submission" date="2022-12" db="EMBL/GenBank/DDBJ databases">
        <title>Dasania phycosphaerae sp. nov., isolated from particulate material of the south coast of Korea.</title>
        <authorList>
            <person name="Jiang Y."/>
        </authorList>
    </citation>
    <scope>NUCLEOTIDE SEQUENCE [LARGE SCALE GENOMIC DNA]</scope>
    <source>
        <strain evidence="16 17">GY-19</strain>
    </source>
</reference>
<keyword evidence="13" id="KW-0732">Signal</keyword>
<evidence type="ECO:0000256" key="12">
    <source>
        <dbReference type="RuleBase" id="RU003357"/>
    </source>
</evidence>
<evidence type="ECO:0000256" key="3">
    <source>
        <dbReference type="ARBA" id="ARBA00022452"/>
    </source>
</evidence>
<evidence type="ECO:0000256" key="5">
    <source>
        <dbReference type="ARBA" id="ARBA00022692"/>
    </source>
</evidence>
<dbReference type="EMBL" id="JAPTGG010000002">
    <property type="protein sequence ID" value="MCZ0864275.1"/>
    <property type="molecule type" value="Genomic_DNA"/>
</dbReference>
<feature type="domain" description="TonB-dependent receptor plug" evidence="15">
    <location>
        <begin position="56"/>
        <end position="168"/>
    </location>
</feature>
<name>A0A9J6RII2_9GAMM</name>
<evidence type="ECO:0000256" key="6">
    <source>
        <dbReference type="ARBA" id="ARBA00023004"/>
    </source>
</evidence>
<dbReference type="GO" id="GO:0006826">
    <property type="term" value="P:iron ion transport"/>
    <property type="evidence" value="ECO:0007669"/>
    <property type="project" value="UniProtKB-KW"/>
</dbReference>
<evidence type="ECO:0000256" key="2">
    <source>
        <dbReference type="ARBA" id="ARBA00022448"/>
    </source>
</evidence>
<dbReference type="PANTHER" id="PTHR32552:SF81">
    <property type="entry name" value="TONB-DEPENDENT OUTER MEMBRANE RECEPTOR"/>
    <property type="match status" value="1"/>
</dbReference>
<comment type="caution">
    <text evidence="16">The sequence shown here is derived from an EMBL/GenBank/DDBJ whole genome shotgun (WGS) entry which is preliminary data.</text>
</comment>
<dbReference type="Proteomes" id="UP001069090">
    <property type="component" value="Unassembled WGS sequence"/>
</dbReference>
<feature type="chain" id="PRO_5039950693" evidence="13">
    <location>
        <begin position="35"/>
        <end position="812"/>
    </location>
</feature>
<keyword evidence="6" id="KW-0408">Iron</keyword>
<evidence type="ECO:0000313" key="17">
    <source>
        <dbReference type="Proteomes" id="UP001069090"/>
    </source>
</evidence>
<evidence type="ECO:0000256" key="8">
    <source>
        <dbReference type="ARBA" id="ARBA00023077"/>
    </source>
</evidence>
<dbReference type="PROSITE" id="PS52016">
    <property type="entry name" value="TONB_DEPENDENT_REC_3"/>
    <property type="match status" value="1"/>
</dbReference>
<gene>
    <name evidence="16" type="ORF">O0V09_03625</name>
</gene>
<evidence type="ECO:0000256" key="11">
    <source>
        <dbReference type="PROSITE-ProRule" id="PRU01360"/>
    </source>
</evidence>
<comment type="subcellular location">
    <subcellularLocation>
        <location evidence="1 11">Cell outer membrane</location>
        <topology evidence="1 11">Multi-pass membrane protein</topology>
    </subcellularLocation>
</comment>
<evidence type="ECO:0000256" key="13">
    <source>
        <dbReference type="SAM" id="SignalP"/>
    </source>
</evidence>
<keyword evidence="7" id="KW-0406">Ion transport</keyword>
<accession>A0A9J6RII2</accession>
<keyword evidence="17" id="KW-1185">Reference proteome</keyword>
<keyword evidence="2 11" id="KW-0813">Transport</keyword>
<keyword evidence="8 12" id="KW-0798">TonB box</keyword>
<dbReference type="InterPro" id="IPR036942">
    <property type="entry name" value="Beta-barrel_TonB_sf"/>
</dbReference>
<dbReference type="SUPFAM" id="SSF56935">
    <property type="entry name" value="Porins"/>
    <property type="match status" value="1"/>
</dbReference>
<evidence type="ECO:0000256" key="7">
    <source>
        <dbReference type="ARBA" id="ARBA00023065"/>
    </source>
</evidence>
<keyword evidence="16" id="KW-0675">Receptor</keyword>
<dbReference type="Pfam" id="PF00593">
    <property type="entry name" value="TonB_dep_Rec_b-barrel"/>
    <property type="match status" value="1"/>
</dbReference>
<evidence type="ECO:0000259" key="14">
    <source>
        <dbReference type="Pfam" id="PF00593"/>
    </source>
</evidence>
<proteinExistence type="inferred from homology"/>
<organism evidence="16 17">
    <name type="scientific">Dasania phycosphaerae</name>
    <dbReference type="NCBI Taxonomy" id="2950436"/>
    <lineage>
        <taxon>Bacteria</taxon>
        <taxon>Pseudomonadati</taxon>
        <taxon>Pseudomonadota</taxon>
        <taxon>Gammaproteobacteria</taxon>
        <taxon>Cellvibrionales</taxon>
        <taxon>Spongiibacteraceae</taxon>
        <taxon>Dasania</taxon>
    </lineage>
</organism>
<dbReference type="Gene3D" id="2.40.170.20">
    <property type="entry name" value="TonB-dependent receptor, beta-barrel domain"/>
    <property type="match status" value="2"/>
</dbReference>
<evidence type="ECO:0000256" key="1">
    <source>
        <dbReference type="ARBA" id="ARBA00004571"/>
    </source>
</evidence>